<protein>
    <recommendedName>
        <fullName evidence="2">DUF2231 domain-containing protein</fullName>
    </recommendedName>
</protein>
<keyword evidence="4" id="KW-1185">Reference proteome</keyword>
<proteinExistence type="predicted"/>
<feature type="transmembrane region" description="Helical" evidence="1">
    <location>
        <begin position="115"/>
        <end position="137"/>
    </location>
</feature>
<feature type="transmembrane region" description="Helical" evidence="1">
    <location>
        <begin position="35"/>
        <end position="55"/>
    </location>
</feature>
<evidence type="ECO:0000256" key="1">
    <source>
        <dbReference type="SAM" id="Phobius"/>
    </source>
</evidence>
<keyword evidence="1" id="KW-0472">Membrane</keyword>
<dbReference type="RefSeq" id="WP_198617254.1">
    <property type="nucleotide sequence ID" value="NZ_JABANU010000004.1"/>
</dbReference>
<reference evidence="3 4" key="1">
    <citation type="submission" date="2020-04" db="EMBL/GenBank/DDBJ databases">
        <title>Staphylococcus species from domestic dog.</title>
        <authorList>
            <person name="Paterson G.K."/>
        </authorList>
    </citation>
    <scope>NUCLEOTIDE SEQUENCE [LARGE SCALE GENOMIC DNA]</scope>
    <source>
        <strain evidence="3 4">H16/1A</strain>
    </source>
</reference>
<dbReference type="EMBL" id="JABANU010000004">
    <property type="protein sequence ID" value="MBI5974465.1"/>
    <property type="molecule type" value="Genomic_DNA"/>
</dbReference>
<gene>
    <name evidence="3" type="ORF">HHH54_02490</name>
</gene>
<organism evidence="3 4">
    <name type="scientific">Staphylococcus canis</name>
    <dbReference type="NCBI Taxonomy" id="2724942"/>
    <lineage>
        <taxon>Bacteria</taxon>
        <taxon>Bacillati</taxon>
        <taxon>Bacillota</taxon>
        <taxon>Bacilli</taxon>
        <taxon>Bacillales</taxon>
        <taxon>Staphylococcaceae</taxon>
        <taxon>Staphylococcus</taxon>
    </lineage>
</organism>
<feature type="transmembrane region" description="Helical" evidence="1">
    <location>
        <begin position="82"/>
        <end position="103"/>
    </location>
</feature>
<feature type="transmembrane region" description="Helical" evidence="1">
    <location>
        <begin position="6"/>
        <end position="28"/>
    </location>
</feature>
<keyword evidence="1" id="KW-0812">Transmembrane</keyword>
<name>A0ABS0T7A4_9STAP</name>
<dbReference type="InterPro" id="IPR019251">
    <property type="entry name" value="DUF2231_TM"/>
</dbReference>
<evidence type="ECO:0000313" key="4">
    <source>
        <dbReference type="Proteomes" id="UP000751852"/>
    </source>
</evidence>
<sequence>MPLHPLFVHFPIALLSFATLIAIAHVIFGKKYSFSLTLSLLLISGMLSGMVSYMLGDSGEAYAMQHFNPQHVQSLVHLHETFAMIALVAYGIATALQLAGVWFTKYSQYTKWGVLVMTILGFALLVVAGHLGASITYGN</sequence>
<evidence type="ECO:0000259" key="2">
    <source>
        <dbReference type="Pfam" id="PF09990"/>
    </source>
</evidence>
<comment type="caution">
    <text evidence="3">The sequence shown here is derived from an EMBL/GenBank/DDBJ whole genome shotgun (WGS) entry which is preliminary data.</text>
</comment>
<dbReference type="Proteomes" id="UP000751852">
    <property type="component" value="Unassembled WGS sequence"/>
</dbReference>
<feature type="domain" description="DUF2231" evidence="2">
    <location>
        <begin position="2"/>
        <end position="137"/>
    </location>
</feature>
<accession>A0ABS0T7A4</accession>
<dbReference type="Pfam" id="PF09990">
    <property type="entry name" value="DUF2231"/>
    <property type="match status" value="1"/>
</dbReference>
<keyword evidence="1" id="KW-1133">Transmembrane helix</keyword>
<evidence type="ECO:0000313" key="3">
    <source>
        <dbReference type="EMBL" id="MBI5974465.1"/>
    </source>
</evidence>